<evidence type="ECO:0000313" key="3">
    <source>
        <dbReference type="Proteomes" id="UP000276991"/>
    </source>
</evidence>
<protein>
    <submittedName>
        <fullName evidence="2">Uncharacterized protein</fullName>
    </submittedName>
</protein>
<gene>
    <name evidence="2" type="ORF">NAV_LOCUS6168</name>
</gene>
<feature type="compositionally biased region" description="Basic residues" evidence="1">
    <location>
        <begin position="294"/>
        <end position="303"/>
    </location>
</feature>
<feature type="region of interest" description="Disordered" evidence="1">
    <location>
        <begin position="191"/>
        <end position="247"/>
    </location>
</feature>
<feature type="region of interest" description="Disordered" evidence="1">
    <location>
        <begin position="120"/>
        <end position="158"/>
    </location>
</feature>
<feature type="compositionally biased region" description="Low complexity" evidence="1">
    <location>
        <begin position="13"/>
        <end position="25"/>
    </location>
</feature>
<dbReference type="EMBL" id="UPTC01001209">
    <property type="protein sequence ID" value="VBB31377.1"/>
    <property type="molecule type" value="Genomic_DNA"/>
</dbReference>
<feature type="compositionally biased region" description="Polar residues" evidence="1">
    <location>
        <begin position="121"/>
        <end position="140"/>
    </location>
</feature>
<name>A0A498SN63_ACAVI</name>
<keyword evidence="3" id="KW-1185">Reference proteome</keyword>
<feature type="region of interest" description="Disordered" evidence="1">
    <location>
        <begin position="1"/>
        <end position="74"/>
    </location>
</feature>
<dbReference type="OrthoDB" id="5808918at2759"/>
<feature type="region of interest" description="Disordered" evidence="1">
    <location>
        <begin position="287"/>
        <end position="326"/>
    </location>
</feature>
<evidence type="ECO:0000256" key="1">
    <source>
        <dbReference type="SAM" id="MobiDB-lite"/>
    </source>
</evidence>
<sequence length="546" mass="60649">MDVREESNNTQSNANNAAIDGAIDISHNQSLPTQEFSQNPTPPTETVSATTESNNSSSNYPAPHPNPVHLTIYPPKNGLTVSPVFYTNPPSRATTNSIRSHSYPGPPTTISVYSEILRSRAPTSDDAQNPSSIPSSNATRNNPPEPTNNPSEPIEPSRQITPATQTVQDSSNNLLSLSAFHCSTAIEPIQQAKKRGRKRLSESANGAEVANIASDNSIPKKRGRKRKDGNDCIAGKANDASSNEMNNRSISVANSERNIKANAEEAQSEQNPIKLIQSLNEMPNVNEVKEEKTKKKRPGRKIATKSDGTVNDTKKRNSTTGKASAAAKKQCMEELLNSQKSRMAFPKGTFLIRYSDLETLDCDQIWCVDNHHMLLKYRLSSHIEGKRRLYLKSQPERFVGWKCEEPWHYYQLTVLERDRDGSKVLIIYPDAKELAECREKAKRQKQLAEEMKQGLGTSHNSDDVKLNFAEIGKGPAIKEEEHFMVTDDQRLHAQQNIEVQMADEAANAIERFILISDDHSTAMDDENVAEEAVGNITEEEMITNSE</sequence>
<proteinExistence type="predicted"/>
<evidence type="ECO:0000313" key="2">
    <source>
        <dbReference type="EMBL" id="VBB31377.1"/>
    </source>
</evidence>
<accession>A0A498SN63</accession>
<dbReference type="AlphaFoldDB" id="A0A498SN63"/>
<dbReference type="Proteomes" id="UP000276991">
    <property type="component" value="Unassembled WGS sequence"/>
</dbReference>
<reference evidence="2 3" key="1">
    <citation type="submission" date="2018-08" db="EMBL/GenBank/DDBJ databases">
        <authorList>
            <person name="Laetsch R D."/>
            <person name="Stevens L."/>
            <person name="Kumar S."/>
            <person name="Blaxter L. M."/>
        </authorList>
    </citation>
    <scope>NUCLEOTIDE SEQUENCE [LARGE SCALE GENOMIC DNA]</scope>
</reference>
<feature type="compositionally biased region" description="Polar residues" evidence="1">
    <location>
        <begin position="26"/>
        <end position="52"/>
    </location>
</feature>
<organism evidence="2 3">
    <name type="scientific">Acanthocheilonema viteae</name>
    <name type="common">Filarial nematode worm</name>
    <name type="synonym">Dipetalonema viteae</name>
    <dbReference type="NCBI Taxonomy" id="6277"/>
    <lineage>
        <taxon>Eukaryota</taxon>
        <taxon>Metazoa</taxon>
        <taxon>Ecdysozoa</taxon>
        <taxon>Nematoda</taxon>
        <taxon>Chromadorea</taxon>
        <taxon>Rhabditida</taxon>
        <taxon>Spirurina</taxon>
        <taxon>Spiruromorpha</taxon>
        <taxon>Filarioidea</taxon>
        <taxon>Onchocercidae</taxon>
        <taxon>Acanthocheilonema</taxon>
    </lineage>
</organism>